<accession>A0A699U0A7</accession>
<comment type="caution">
    <text evidence="1">The sequence shown here is derived from an EMBL/GenBank/DDBJ whole genome shotgun (WGS) entry which is preliminary data.</text>
</comment>
<dbReference type="AlphaFoldDB" id="A0A699U0A7"/>
<reference evidence="1" key="1">
    <citation type="journal article" date="2019" name="Sci. Rep.">
        <title>Draft genome of Tanacetum cinerariifolium, the natural source of mosquito coil.</title>
        <authorList>
            <person name="Yamashiro T."/>
            <person name="Shiraishi A."/>
            <person name="Satake H."/>
            <person name="Nakayama K."/>
        </authorList>
    </citation>
    <scope>NUCLEOTIDE SEQUENCE</scope>
</reference>
<protein>
    <submittedName>
        <fullName evidence="1">Uncharacterized protein</fullName>
    </submittedName>
</protein>
<name>A0A699U0A7_TANCI</name>
<proteinExistence type="predicted"/>
<gene>
    <name evidence="1" type="ORF">Tci_888664</name>
</gene>
<organism evidence="1">
    <name type="scientific">Tanacetum cinerariifolium</name>
    <name type="common">Dalmatian daisy</name>
    <name type="synonym">Chrysanthemum cinerariifolium</name>
    <dbReference type="NCBI Taxonomy" id="118510"/>
    <lineage>
        <taxon>Eukaryota</taxon>
        <taxon>Viridiplantae</taxon>
        <taxon>Streptophyta</taxon>
        <taxon>Embryophyta</taxon>
        <taxon>Tracheophyta</taxon>
        <taxon>Spermatophyta</taxon>
        <taxon>Magnoliopsida</taxon>
        <taxon>eudicotyledons</taxon>
        <taxon>Gunneridae</taxon>
        <taxon>Pentapetalae</taxon>
        <taxon>asterids</taxon>
        <taxon>campanulids</taxon>
        <taxon>Asterales</taxon>
        <taxon>Asteraceae</taxon>
        <taxon>Asteroideae</taxon>
        <taxon>Anthemideae</taxon>
        <taxon>Anthemidinae</taxon>
        <taxon>Tanacetum</taxon>
    </lineage>
</organism>
<dbReference type="EMBL" id="BKCJ011295010">
    <property type="protein sequence ID" value="GFD16695.1"/>
    <property type="molecule type" value="Genomic_DNA"/>
</dbReference>
<sequence length="131" mass="14536">MDDQEDASKQRGKIAKINADEDVILEDVTAELEKDVEVKKNADAQGRLEESQAQVYHIDLEHADKVLSMQDDEPDPVELKEVIEVVTTAKLMTDFITAAATTTAFTITAAPSAARKRKRIVIRDPEETDTP</sequence>
<evidence type="ECO:0000313" key="1">
    <source>
        <dbReference type="EMBL" id="GFD16695.1"/>
    </source>
</evidence>